<feature type="domain" description="DUF659" evidence="1">
    <location>
        <begin position="137"/>
        <end position="284"/>
    </location>
</feature>
<dbReference type="Araport" id="AT3G13010"/>
<dbReference type="EMBL" id="LUHQ01000003">
    <property type="protein sequence ID" value="OAP02548.1"/>
    <property type="molecule type" value="Genomic_DNA"/>
</dbReference>
<sequence length="572" mass="65104">MASIVVNVHDYGTWVEDGARVQCTFCDKRMNDFNRLKYHLGNVCKDVTPCSQVPLPIREAFFKMVMEQRYPDRKRGRSNKGFTASETAAEAEKLAQMDVAQFFYEHGVDFSAVDSTSFKKMMMIKTVGGEGGGQMIPDSRDLNGWMFQEALKKVQDRVKEIKASWEITGCSILFDAWIGPKGRDLVTFVADCPAGAVYLKSADVSDIKTDVTALTSLVNGIVEEVGVRNVTQIIACSTSGWVGDLGKQLAGQVFWSVSLSYCLKLMLVEIGKMYSFEDIFEKVKLLLDLINNNPSFLYVFRENSHKVDVSSECEFVMPYLTLEHIYWVRRAGLFASPEWKKEQGIAISSFVNDSTFWESLDKIVGSTSSLVHGWLWFSRGSKHVAYAYHFIESIKKNVAWTFKYERQFYEPTWNVIDDVWHNNHNPLHAAGYFLNPMAYYSDDFHTYQHVYTGLAFSLVHLVKEPHLQVKIGTQLDVYRYGRGCFMKASQAGQLNGVSPVNWWTQKANQYPELQNLAVKILSQTSEGASRYKLKRSVAEKLLLTEGMSHCERKHLEELAVVHYNLQLQSCKA</sequence>
<dbReference type="InterPro" id="IPR008906">
    <property type="entry name" value="HATC_C_dom"/>
</dbReference>
<gene>
    <name evidence="3" type="ordered locus">At3g13010</name>
    <name evidence="6" type="ordered locus">AXX17_At3g13140</name>
    <name evidence="7" type="ORF">AN1_LOCUS12632</name>
    <name evidence="5" type="ORF">AT9943_LOCUS10870</name>
    <name evidence="4" type="ORF">C24_LOCUS12464</name>
</gene>
<evidence type="ECO:0000313" key="5">
    <source>
        <dbReference type="EMBL" id="CAD5322892.1"/>
    </source>
</evidence>
<dbReference type="OMA" id="NMINFIV"/>
<protein>
    <submittedName>
        <fullName evidence="5">(thale cress) hypothetical protein</fullName>
    </submittedName>
</protein>
<evidence type="ECO:0000313" key="10">
    <source>
        <dbReference type="Proteomes" id="UP000434276"/>
    </source>
</evidence>
<accession>A0A384KER0</accession>
<evidence type="ECO:0000313" key="7">
    <source>
        <dbReference type="EMBL" id="VYS57182.1"/>
    </source>
</evidence>
<dbReference type="GO" id="GO:0046983">
    <property type="term" value="F:protein dimerization activity"/>
    <property type="evidence" value="ECO:0007669"/>
    <property type="project" value="InterPro"/>
</dbReference>
<organism evidence="6 8">
    <name type="scientific">Arabidopsis thaliana</name>
    <name type="common">Mouse-ear cress</name>
    <dbReference type="NCBI Taxonomy" id="3702"/>
    <lineage>
        <taxon>Eukaryota</taxon>
        <taxon>Viridiplantae</taxon>
        <taxon>Streptophyta</taxon>
        <taxon>Embryophyta</taxon>
        <taxon>Tracheophyta</taxon>
        <taxon>Spermatophyta</taxon>
        <taxon>Magnoliopsida</taxon>
        <taxon>eudicotyledons</taxon>
        <taxon>Gunneridae</taxon>
        <taxon>Pentapetalae</taxon>
        <taxon>rosids</taxon>
        <taxon>malvids</taxon>
        <taxon>Brassicales</taxon>
        <taxon>Brassicaceae</taxon>
        <taxon>Camelineae</taxon>
        <taxon>Arabidopsis</taxon>
    </lineage>
</organism>
<dbReference type="ExpressionAtlas" id="A0A384KER0">
    <property type="expression patterns" value="baseline and differential"/>
</dbReference>
<dbReference type="InterPro" id="IPR012337">
    <property type="entry name" value="RNaseH-like_sf"/>
</dbReference>
<evidence type="ECO:0000259" key="2">
    <source>
        <dbReference type="Pfam" id="PF05699"/>
    </source>
</evidence>
<dbReference type="Pfam" id="PF05699">
    <property type="entry name" value="Dimer_Tnp_hAT"/>
    <property type="match status" value="1"/>
</dbReference>
<dbReference type="AlphaFoldDB" id="A0A384KER0"/>
<reference evidence="6" key="2">
    <citation type="submission" date="2016-03" db="EMBL/GenBank/DDBJ databases">
        <title>Full-length assembly of Arabidopsis thaliana Ler reveals the complement of translocations and inversions.</title>
        <authorList>
            <person name="Zapata L."/>
            <person name="Schneeberger K."/>
            <person name="Ossowski S."/>
        </authorList>
    </citation>
    <scope>NUCLEOTIDE SEQUENCE [LARGE SCALE GENOMIC DNA]</scope>
    <source>
        <tissue evidence="6">Leaf</tissue>
    </source>
</reference>
<reference evidence="7 9" key="3">
    <citation type="submission" date="2019-11" db="EMBL/GenBank/DDBJ databases">
        <authorList>
            <person name="Jiao W.-B."/>
            <person name="Schneeberger K."/>
        </authorList>
    </citation>
    <scope>NUCLEOTIDE SEQUENCE [LARGE SCALE GENOMIC DNA]</scope>
    <source>
        <strain evidence="9">cv. An-1</strain>
        <strain evidence="10">cv. C24</strain>
    </source>
</reference>
<dbReference type="EMBL" id="CACSHJ010000089">
    <property type="protein sequence ID" value="CAA0382232.1"/>
    <property type="molecule type" value="Genomic_DNA"/>
</dbReference>
<dbReference type="OrthoDB" id="1741262at2759"/>
<dbReference type="GeneID" id="820487"/>
<dbReference type="RefSeq" id="NP_187907.1">
    <property type="nucleotide sequence ID" value="NM_112138.2"/>
</dbReference>
<dbReference type="Proteomes" id="UP000516314">
    <property type="component" value="Chromosome 3"/>
</dbReference>
<feature type="domain" description="HAT C-terminal dimerisation" evidence="2">
    <location>
        <begin position="495"/>
        <end position="565"/>
    </location>
</feature>
<dbReference type="SUPFAM" id="SSF53098">
    <property type="entry name" value="Ribonuclease H-like"/>
    <property type="match status" value="1"/>
</dbReference>
<reference evidence="8" key="1">
    <citation type="journal article" date="2016" name="Proc. Natl. Acad. Sci. U.S.A.">
        <title>Chromosome-level assembly of Arabidopsis thaliana Ler reveals the extent of translocation and inversion polymorphisms.</title>
        <authorList>
            <person name="Zapata L."/>
            <person name="Ding J."/>
            <person name="Willing E.M."/>
            <person name="Hartwig B."/>
            <person name="Bezdan D."/>
            <person name="Jiao W.B."/>
            <person name="Patel V."/>
            <person name="Velikkakam James G."/>
            <person name="Koornneef M."/>
            <person name="Ossowski S."/>
            <person name="Schneeberger K."/>
        </authorList>
    </citation>
    <scope>NUCLEOTIDE SEQUENCE [LARGE SCALE GENOMIC DNA]</scope>
    <source>
        <strain evidence="8">cv. Landsberg erecta</strain>
    </source>
</reference>
<evidence type="ECO:0000313" key="8">
    <source>
        <dbReference type="Proteomes" id="UP000078284"/>
    </source>
</evidence>
<evidence type="ECO:0000313" key="4">
    <source>
        <dbReference type="EMBL" id="CAA0382232.1"/>
    </source>
</evidence>
<evidence type="ECO:0000313" key="3">
    <source>
        <dbReference type="Araport" id="AT3G13010"/>
    </source>
</evidence>
<dbReference type="EMBL" id="CACRSJ010000106">
    <property type="protein sequence ID" value="VYS57182.1"/>
    <property type="molecule type" value="Genomic_DNA"/>
</dbReference>
<reference evidence="5 11" key="4">
    <citation type="submission" date="2020-09" db="EMBL/GenBank/DDBJ databases">
        <authorList>
            <person name="Ashkenazy H."/>
        </authorList>
    </citation>
    <scope>NUCLEOTIDE SEQUENCE [LARGE SCALE GENOMIC DNA]</scope>
    <source>
        <strain evidence="11">cv. Cdm-0</strain>
    </source>
</reference>
<proteinExistence type="predicted"/>
<dbReference type="Proteomes" id="UP000426265">
    <property type="component" value="Unassembled WGS sequence"/>
</dbReference>
<dbReference type="KEGG" id="ath:AT3G13010"/>
<dbReference type="Proteomes" id="UP000434276">
    <property type="component" value="Unassembled WGS sequence"/>
</dbReference>
<name>A0A384KER0_ARATH</name>
<dbReference type="PANTHER" id="PTHR32166">
    <property type="entry name" value="OSJNBA0013A04.12 PROTEIN"/>
    <property type="match status" value="1"/>
</dbReference>
<dbReference type="EMBL" id="LR881468">
    <property type="protein sequence ID" value="CAD5322892.1"/>
    <property type="molecule type" value="Genomic_DNA"/>
</dbReference>
<dbReference type="PANTHER" id="PTHR32166:SF63">
    <property type="entry name" value="HAT TRANSPOSON SUPERFAMILY PROTEIN"/>
    <property type="match status" value="1"/>
</dbReference>
<evidence type="ECO:0000313" key="11">
    <source>
        <dbReference type="Proteomes" id="UP000516314"/>
    </source>
</evidence>
<dbReference type="InterPro" id="IPR007021">
    <property type="entry name" value="DUF659"/>
</dbReference>
<evidence type="ECO:0000313" key="6">
    <source>
        <dbReference type="EMBL" id="OAP02548.1"/>
    </source>
</evidence>
<evidence type="ECO:0000259" key="1">
    <source>
        <dbReference type="Pfam" id="PF04937"/>
    </source>
</evidence>
<dbReference type="Proteomes" id="UP000078284">
    <property type="component" value="Chromosome 3"/>
</dbReference>
<evidence type="ECO:0000313" key="9">
    <source>
        <dbReference type="Proteomes" id="UP000426265"/>
    </source>
</evidence>
<dbReference type="Pfam" id="PF04937">
    <property type="entry name" value="DUF659"/>
    <property type="match status" value="1"/>
</dbReference>